<evidence type="ECO:0000256" key="1">
    <source>
        <dbReference type="ARBA" id="ARBA00000654"/>
    </source>
</evidence>
<dbReference type="SUPFAM" id="SSF51569">
    <property type="entry name" value="Aldolase"/>
    <property type="match status" value="1"/>
</dbReference>
<dbReference type="InterPro" id="IPR000887">
    <property type="entry name" value="Aldlse_KDPG_KHG"/>
</dbReference>
<keyword evidence="10" id="KW-1185">Reference proteome</keyword>
<dbReference type="AlphaFoldDB" id="A0A395RBA7"/>
<gene>
    <name evidence="9" type="ORF">ASB58_03665</name>
</gene>
<evidence type="ECO:0000256" key="3">
    <source>
        <dbReference type="ARBA" id="ARBA00006906"/>
    </source>
</evidence>
<reference evidence="9 10" key="1">
    <citation type="journal article" date="2018" name="Syst. Appl. Microbiol.">
        <title>Pseudomonas gallaeciensis sp. nov., isolated from crude-oil-contaminated intertidal sand samples after the Prestige oil spill.</title>
        <authorList>
            <person name="Mulet M."/>
            <person name="Sanchez D."/>
            <person name="Rodriguez A.C."/>
            <person name="Nogales B."/>
            <person name="Bosch R."/>
            <person name="Busquets A."/>
            <person name="Gomila M."/>
            <person name="Lalucat J."/>
            <person name="Garcia-Valdes E."/>
        </authorList>
    </citation>
    <scope>NUCLEOTIDE SEQUENCE [LARGE SCALE GENOMIC DNA]</scope>
    <source>
        <strain evidence="9 10">V113</strain>
    </source>
</reference>
<dbReference type="PANTHER" id="PTHR30246">
    <property type="entry name" value="2-KETO-3-DEOXY-6-PHOSPHOGLUCONATE ALDOLASE"/>
    <property type="match status" value="1"/>
</dbReference>
<dbReference type="EC" id="4.1.2.14" evidence="5"/>
<evidence type="ECO:0000256" key="7">
    <source>
        <dbReference type="ARBA" id="ARBA00023270"/>
    </source>
</evidence>
<name>A0A395RBA7_9PSED</name>
<keyword evidence="7" id="KW-0704">Schiff base</keyword>
<comment type="catalytic activity">
    <reaction evidence="1">
        <text>2-dehydro-3-deoxy-6-phospho-D-gluconate = D-glyceraldehyde 3-phosphate + pyruvate</text>
        <dbReference type="Rhea" id="RHEA:17089"/>
        <dbReference type="ChEBI" id="CHEBI:15361"/>
        <dbReference type="ChEBI" id="CHEBI:57569"/>
        <dbReference type="ChEBI" id="CHEBI:59776"/>
        <dbReference type="EC" id="4.1.2.14"/>
    </reaction>
</comment>
<comment type="subunit">
    <text evidence="4">Homotrimer.</text>
</comment>
<evidence type="ECO:0000256" key="8">
    <source>
        <dbReference type="ARBA" id="ARBA00023277"/>
    </source>
</evidence>
<evidence type="ECO:0000256" key="4">
    <source>
        <dbReference type="ARBA" id="ARBA00011233"/>
    </source>
</evidence>
<dbReference type="PROSITE" id="PS00160">
    <property type="entry name" value="ALDOLASE_KDPG_KHG_2"/>
    <property type="match status" value="1"/>
</dbReference>
<comment type="caution">
    <text evidence="9">The sequence shown here is derived from an EMBL/GenBank/DDBJ whole genome shotgun (WGS) entry which is preliminary data.</text>
</comment>
<dbReference type="InterPro" id="IPR031338">
    <property type="entry name" value="KDPG/KHG_AS_2"/>
</dbReference>
<evidence type="ECO:0000256" key="6">
    <source>
        <dbReference type="ARBA" id="ARBA00023239"/>
    </source>
</evidence>
<dbReference type="GO" id="GO:0008675">
    <property type="term" value="F:2-dehydro-3-deoxy-phosphogluconate aldolase activity"/>
    <property type="evidence" value="ECO:0007669"/>
    <property type="project" value="UniProtKB-EC"/>
</dbReference>
<evidence type="ECO:0000256" key="5">
    <source>
        <dbReference type="ARBA" id="ARBA00013063"/>
    </source>
</evidence>
<dbReference type="CDD" id="cd00452">
    <property type="entry name" value="KDPG_aldolase"/>
    <property type="match status" value="1"/>
</dbReference>
<keyword evidence="6 9" id="KW-0456">Lyase</keyword>
<dbReference type="InterPro" id="IPR031337">
    <property type="entry name" value="KDPG/KHG_AS_1"/>
</dbReference>
<dbReference type="Proteomes" id="UP000265411">
    <property type="component" value="Unassembled WGS sequence"/>
</dbReference>
<evidence type="ECO:0000313" key="10">
    <source>
        <dbReference type="Proteomes" id="UP000265411"/>
    </source>
</evidence>
<dbReference type="NCBIfam" id="TIGR01182">
    <property type="entry name" value="eda"/>
    <property type="match status" value="1"/>
</dbReference>
<sequence>MMSLPEKTRLLDSLFADCRLLPLLNIERLTDVLPLADALSAGGVNTLEITLRTPLGIDAIALLRAERPTLTIGAGTVLDASQFAAVQAAGAAFVVTPGCTEELLEAGRDGLIPLLPGIATASELMQGYRLGYRRFKLFPAEIAGGVGLLKAFAGPFRDAAFCPTGGITADNLGAYLAQPNVMAVGGSWIAPPQLIAAGRWQEITALVQAAVAADQRVD</sequence>
<comment type="similarity">
    <text evidence="3">Belongs to the KHG/KDPG aldolase family.</text>
</comment>
<protein>
    <recommendedName>
        <fullName evidence="5">2-dehydro-3-deoxy-phosphogluconate aldolase</fullName>
        <ecNumber evidence="5">4.1.2.14</ecNumber>
    </recommendedName>
</protein>
<evidence type="ECO:0000313" key="9">
    <source>
        <dbReference type="EMBL" id="RGP57323.1"/>
    </source>
</evidence>
<dbReference type="NCBIfam" id="NF004325">
    <property type="entry name" value="PRK05718.1"/>
    <property type="match status" value="1"/>
</dbReference>
<dbReference type="EMBL" id="LMAZ01000001">
    <property type="protein sequence ID" value="RGP57323.1"/>
    <property type="molecule type" value="Genomic_DNA"/>
</dbReference>
<dbReference type="Pfam" id="PF01081">
    <property type="entry name" value="Aldolase"/>
    <property type="match status" value="1"/>
</dbReference>
<evidence type="ECO:0000256" key="2">
    <source>
        <dbReference type="ARBA" id="ARBA00004736"/>
    </source>
</evidence>
<dbReference type="PROSITE" id="PS00159">
    <property type="entry name" value="ALDOLASE_KDPG_KHG_1"/>
    <property type="match status" value="1"/>
</dbReference>
<comment type="pathway">
    <text evidence="2">Carbohydrate acid metabolism; 2-dehydro-3-deoxy-D-gluconate degradation; D-glyceraldehyde 3-phosphate and pyruvate from 2-dehydro-3-deoxy-D-gluconate: step 2/2.</text>
</comment>
<proteinExistence type="inferred from homology"/>
<dbReference type="PANTHER" id="PTHR30246:SF1">
    <property type="entry name" value="2-DEHYDRO-3-DEOXY-6-PHOSPHOGALACTONATE ALDOLASE-RELATED"/>
    <property type="match status" value="1"/>
</dbReference>
<organism evidence="9 10">
    <name type="scientific">Pseudomonas abyssi</name>
    <dbReference type="NCBI Taxonomy" id="170540"/>
    <lineage>
        <taxon>Bacteria</taxon>
        <taxon>Pseudomonadati</taxon>
        <taxon>Pseudomonadota</taxon>
        <taxon>Gammaproteobacteria</taxon>
        <taxon>Pseudomonadales</taxon>
        <taxon>Pseudomonadaceae</taxon>
        <taxon>Pseudomonas</taxon>
    </lineage>
</organism>
<dbReference type="Gene3D" id="3.20.20.70">
    <property type="entry name" value="Aldolase class I"/>
    <property type="match status" value="1"/>
</dbReference>
<dbReference type="InterPro" id="IPR013785">
    <property type="entry name" value="Aldolase_TIM"/>
</dbReference>
<keyword evidence="8" id="KW-0119">Carbohydrate metabolism</keyword>
<accession>A0A395RBA7</accession>